<accession>A0A165E3N9</accession>
<evidence type="ECO:0000313" key="1">
    <source>
        <dbReference type="EMBL" id="KZT54032.1"/>
    </source>
</evidence>
<evidence type="ECO:0000313" key="2">
    <source>
        <dbReference type="Proteomes" id="UP000076842"/>
    </source>
</evidence>
<reference evidence="1 2" key="1">
    <citation type="journal article" date="2016" name="Mol. Biol. Evol.">
        <title>Comparative Genomics of Early-Diverging Mushroom-Forming Fungi Provides Insights into the Origins of Lignocellulose Decay Capabilities.</title>
        <authorList>
            <person name="Nagy L.G."/>
            <person name="Riley R."/>
            <person name="Tritt A."/>
            <person name="Adam C."/>
            <person name="Daum C."/>
            <person name="Floudas D."/>
            <person name="Sun H."/>
            <person name="Yadav J.S."/>
            <person name="Pangilinan J."/>
            <person name="Larsson K.H."/>
            <person name="Matsuura K."/>
            <person name="Barry K."/>
            <person name="Labutti K."/>
            <person name="Kuo R."/>
            <person name="Ohm R.A."/>
            <person name="Bhattacharya S.S."/>
            <person name="Shirouzu T."/>
            <person name="Yoshinaga Y."/>
            <person name="Martin F.M."/>
            <person name="Grigoriev I.V."/>
            <person name="Hibbett D.S."/>
        </authorList>
    </citation>
    <scope>NUCLEOTIDE SEQUENCE [LARGE SCALE GENOMIC DNA]</scope>
    <source>
        <strain evidence="1 2">HHB12733</strain>
    </source>
</reference>
<protein>
    <submittedName>
        <fullName evidence="1">Uncharacterized protein</fullName>
    </submittedName>
</protein>
<name>A0A165E3N9_9BASI</name>
<keyword evidence="2" id="KW-1185">Reference proteome</keyword>
<sequence length="95" mass="10598">MANPKSVPMLKVPTVLRGLFGSTFWVSLLGVGHAHLTSKRDLSDLAPLLDHRSGSFVRHCPGRHSRLPQRLPLWYWNCHSGVTNGAVHISIRRVP</sequence>
<dbReference type="EMBL" id="KV424023">
    <property type="protein sequence ID" value="KZT54032.1"/>
    <property type="molecule type" value="Genomic_DNA"/>
</dbReference>
<gene>
    <name evidence="1" type="ORF">CALCODRAFT_500363</name>
</gene>
<organism evidence="1 2">
    <name type="scientific">Calocera cornea HHB12733</name>
    <dbReference type="NCBI Taxonomy" id="1353952"/>
    <lineage>
        <taxon>Eukaryota</taxon>
        <taxon>Fungi</taxon>
        <taxon>Dikarya</taxon>
        <taxon>Basidiomycota</taxon>
        <taxon>Agaricomycotina</taxon>
        <taxon>Dacrymycetes</taxon>
        <taxon>Dacrymycetales</taxon>
        <taxon>Dacrymycetaceae</taxon>
        <taxon>Calocera</taxon>
    </lineage>
</organism>
<dbReference type="InParanoid" id="A0A165E3N9"/>
<dbReference type="AlphaFoldDB" id="A0A165E3N9"/>
<proteinExistence type="predicted"/>
<dbReference type="Proteomes" id="UP000076842">
    <property type="component" value="Unassembled WGS sequence"/>
</dbReference>